<dbReference type="AlphaFoldDB" id="A0A8H3G4H6"/>
<feature type="signal peptide" evidence="1">
    <location>
        <begin position="1"/>
        <end position="24"/>
    </location>
</feature>
<protein>
    <submittedName>
        <fullName evidence="2">Uncharacterized protein</fullName>
    </submittedName>
</protein>
<evidence type="ECO:0000256" key="1">
    <source>
        <dbReference type="SAM" id="SignalP"/>
    </source>
</evidence>
<accession>A0A8H3G4H6</accession>
<comment type="caution">
    <text evidence="2">The sequence shown here is derived from an EMBL/GenBank/DDBJ whole genome shotgun (WGS) entry which is preliminary data.</text>
</comment>
<keyword evidence="1" id="KW-0732">Signal</keyword>
<sequence length="164" mass="17846">MHPHHLPSLFALPFLLLLPPSILALTLPPNTTTSPLTSEITCLTPRYRWNYINVPDCMHALRQLPTTHHPGAFHSGGADDEFRLLKTVSQGDCSVRFQLVDDVRGGVTVESSWLALRTTAAELVWACALKMEMGQTRGGGTTAGARDGIRVSVQKRGTGAVDFL</sequence>
<reference evidence="2" key="1">
    <citation type="submission" date="2021-03" db="EMBL/GenBank/DDBJ databases">
        <authorList>
            <person name="Tagirdzhanova G."/>
        </authorList>
    </citation>
    <scope>NUCLEOTIDE SEQUENCE</scope>
</reference>
<dbReference type="Proteomes" id="UP000664521">
    <property type="component" value="Unassembled WGS sequence"/>
</dbReference>
<proteinExistence type="predicted"/>
<gene>
    <name evidence="2" type="ORF">HETSPECPRED_009849</name>
</gene>
<organism evidence="2 3">
    <name type="scientific">Heterodermia speciosa</name>
    <dbReference type="NCBI Taxonomy" id="116794"/>
    <lineage>
        <taxon>Eukaryota</taxon>
        <taxon>Fungi</taxon>
        <taxon>Dikarya</taxon>
        <taxon>Ascomycota</taxon>
        <taxon>Pezizomycotina</taxon>
        <taxon>Lecanoromycetes</taxon>
        <taxon>OSLEUM clade</taxon>
        <taxon>Lecanoromycetidae</taxon>
        <taxon>Caliciales</taxon>
        <taxon>Physciaceae</taxon>
        <taxon>Heterodermia</taxon>
    </lineage>
</organism>
<keyword evidence="3" id="KW-1185">Reference proteome</keyword>
<evidence type="ECO:0000313" key="3">
    <source>
        <dbReference type="Proteomes" id="UP000664521"/>
    </source>
</evidence>
<dbReference type="EMBL" id="CAJPDS010000084">
    <property type="protein sequence ID" value="CAF9935625.1"/>
    <property type="molecule type" value="Genomic_DNA"/>
</dbReference>
<evidence type="ECO:0000313" key="2">
    <source>
        <dbReference type="EMBL" id="CAF9935625.1"/>
    </source>
</evidence>
<name>A0A8H3G4H6_9LECA</name>
<feature type="chain" id="PRO_5034817951" evidence="1">
    <location>
        <begin position="25"/>
        <end position="164"/>
    </location>
</feature>